<dbReference type="InterPro" id="IPR036291">
    <property type="entry name" value="NAD(P)-bd_dom_sf"/>
</dbReference>
<organism evidence="4 5">
    <name type="scientific">Polyporus arcularius HHB13444</name>
    <dbReference type="NCBI Taxonomy" id="1314778"/>
    <lineage>
        <taxon>Eukaryota</taxon>
        <taxon>Fungi</taxon>
        <taxon>Dikarya</taxon>
        <taxon>Basidiomycota</taxon>
        <taxon>Agaricomycotina</taxon>
        <taxon>Agaricomycetes</taxon>
        <taxon>Polyporales</taxon>
        <taxon>Polyporaceae</taxon>
        <taxon>Polyporus</taxon>
    </lineage>
</organism>
<feature type="domain" description="Thioester reductase (TE)" evidence="3">
    <location>
        <begin position="2"/>
        <end position="221"/>
    </location>
</feature>
<dbReference type="PANTHER" id="PTHR43439">
    <property type="entry name" value="PHENYLACETATE-COENZYME A LIGASE"/>
    <property type="match status" value="1"/>
</dbReference>
<dbReference type="Proteomes" id="UP000308197">
    <property type="component" value="Unassembled WGS sequence"/>
</dbReference>
<sequence>MLQNHEVVRVYALNRGAPGDFAKVRERQAEAFKMWGLDESLLASKVSFHTADLTLPYFGLDEATFVEMRGSVTAIVHNAWRVDFNVSLPSFEPLIAGARKLLDFALESAVSGGPRVLFVSSISAIISTCLLFFPPALHYTAAGPVPETLDFGPEVAVGLGYGESKWVTEQLFGRAAKTTGLRTTAVRVGQLSGDTRVGGWNVKEWVPAIVRGSQLLGCVPEKDDVSGLHASSSVLLTRNAAPDGFVGARRHCGVYPLGSAPQRRAHRPPHFPAAGHLERHLQAHCRQAQSTSRPGFGVA</sequence>
<evidence type="ECO:0000313" key="5">
    <source>
        <dbReference type="Proteomes" id="UP000308197"/>
    </source>
</evidence>
<keyword evidence="2" id="KW-0597">Phosphoprotein</keyword>
<dbReference type="PANTHER" id="PTHR43439:SF2">
    <property type="entry name" value="ENZYME, PUTATIVE (JCVI)-RELATED"/>
    <property type="match status" value="1"/>
</dbReference>
<dbReference type="AlphaFoldDB" id="A0A5C3NPK4"/>
<dbReference type="Gene3D" id="3.40.50.720">
    <property type="entry name" value="NAD(P)-binding Rossmann-like Domain"/>
    <property type="match status" value="1"/>
</dbReference>
<evidence type="ECO:0000256" key="2">
    <source>
        <dbReference type="ARBA" id="ARBA00022553"/>
    </source>
</evidence>
<dbReference type="Pfam" id="PF07993">
    <property type="entry name" value="NAD_binding_4"/>
    <property type="match status" value="1"/>
</dbReference>
<reference evidence="4 5" key="1">
    <citation type="journal article" date="2019" name="Nat. Ecol. Evol.">
        <title>Megaphylogeny resolves global patterns of mushroom evolution.</title>
        <authorList>
            <person name="Varga T."/>
            <person name="Krizsan K."/>
            <person name="Foldi C."/>
            <person name="Dima B."/>
            <person name="Sanchez-Garcia M."/>
            <person name="Sanchez-Ramirez S."/>
            <person name="Szollosi G.J."/>
            <person name="Szarkandi J.G."/>
            <person name="Papp V."/>
            <person name="Albert L."/>
            <person name="Andreopoulos W."/>
            <person name="Angelini C."/>
            <person name="Antonin V."/>
            <person name="Barry K.W."/>
            <person name="Bougher N.L."/>
            <person name="Buchanan P."/>
            <person name="Buyck B."/>
            <person name="Bense V."/>
            <person name="Catcheside P."/>
            <person name="Chovatia M."/>
            <person name="Cooper J."/>
            <person name="Damon W."/>
            <person name="Desjardin D."/>
            <person name="Finy P."/>
            <person name="Geml J."/>
            <person name="Haridas S."/>
            <person name="Hughes K."/>
            <person name="Justo A."/>
            <person name="Karasinski D."/>
            <person name="Kautmanova I."/>
            <person name="Kiss B."/>
            <person name="Kocsube S."/>
            <person name="Kotiranta H."/>
            <person name="LaButti K.M."/>
            <person name="Lechner B.E."/>
            <person name="Liimatainen K."/>
            <person name="Lipzen A."/>
            <person name="Lukacs Z."/>
            <person name="Mihaltcheva S."/>
            <person name="Morgado L.N."/>
            <person name="Niskanen T."/>
            <person name="Noordeloos M.E."/>
            <person name="Ohm R.A."/>
            <person name="Ortiz-Santana B."/>
            <person name="Ovrebo C."/>
            <person name="Racz N."/>
            <person name="Riley R."/>
            <person name="Savchenko A."/>
            <person name="Shiryaev A."/>
            <person name="Soop K."/>
            <person name="Spirin V."/>
            <person name="Szebenyi C."/>
            <person name="Tomsovsky M."/>
            <person name="Tulloss R.E."/>
            <person name="Uehling J."/>
            <person name="Grigoriev I.V."/>
            <person name="Vagvolgyi C."/>
            <person name="Papp T."/>
            <person name="Martin F.M."/>
            <person name="Miettinen O."/>
            <person name="Hibbett D.S."/>
            <person name="Nagy L.G."/>
        </authorList>
    </citation>
    <scope>NUCLEOTIDE SEQUENCE [LARGE SCALE GENOMIC DNA]</scope>
    <source>
        <strain evidence="4 5">HHB13444</strain>
    </source>
</reference>
<name>A0A5C3NPK4_9APHY</name>
<proteinExistence type="predicted"/>
<evidence type="ECO:0000256" key="1">
    <source>
        <dbReference type="ARBA" id="ARBA00022450"/>
    </source>
</evidence>
<accession>A0A5C3NPK4</accession>
<keyword evidence="5" id="KW-1185">Reference proteome</keyword>
<dbReference type="SUPFAM" id="SSF51735">
    <property type="entry name" value="NAD(P)-binding Rossmann-fold domains"/>
    <property type="match status" value="1"/>
</dbReference>
<dbReference type="InParanoid" id="A0A5C3NPK4"/>
<keyword evidence="1" id="KW-0596">Phosphopantetheine</keyword>
<gene>
    <name evidence="4" type="ORF">K466DRAFT_507571</name>
</gene>
<evidence type="ECO:0000259" key="3">
    <source>
        <dbReference type="Pfam" id="PF07993"/>
    </source>
</evidence>
<evidence type="ECO:0000313" key="4">
    <source>
        <dbReference type="EMBL" id="TFK78258.1"/>
    </source>
</evidence>
<dbReference type="EMBL" id="ML212672">
    <property type="protein sequence ID" value="TFK78258.1"/>
    <property type="molecule type" value="Genomic_DNA"/>
</dbReference>
<dbReference type="InterPro" id="IPR051414">
    <property type="entry name" value="Adenylate-forming_Reductase"/>
</dbReference>
<dbReference type="InterPro" id="IPR013120">
    <property type="entry name" value="FAR_NAD-bd"/>
</dbReference>
<protein>
    <recommendedName>
        <fullName evidence="3">Thioester reductase (TE) domain-containing protein</fullName>
    </recommendedName>
</protein>
<dbReference type="STRING" id="1314778.A0A5C3NPK4"/>